<dbReference type="Proteomes" id="UP000199393">
    <property type="component" value="Chromosome I"/>
</dbReference>
<dbReference type="PATRIC" id="fig|307121.4.peg.4294"/>
<dbReference type="AlphaFoldDB" id="A0A1C3N7W4"/>
<evidence type="ECO:0000313" key="3">
    <source>
        <dbReference type="Proteomes" id="UP000199393"/>
    </source>
</evidence>
<evidence type="ECO:0000256" key="1">
    <source>
        <dbReference type="SAM" id="MobiDB-lite"/>
    </source>
</evidence>
<feature type="compositionally biased region" description="Low complexity" evidence="1">
    <location>
        <begin position="319"/>
        <end position="333"/>
    </location>
</feature>
<sequence length="361" mass="39863">MRKPLPAADPLLRLQASITARDDCLLGWLYDHGVLTTDQIATALFPSLDFAQRRLRRLTVLRATDRFRPNRAYGGSYPYHYVLDQLGYEHVHAQRGLGRPRRDQARRRKQSLTSRPDLPHLLGGNQVFIDLTAHARTHPDSRLDRWQPASAFHEPGVLYRDGSNPQMMVHGRTGLPRPDGAGVWTEHGRSVPFFLEYDTGRERLGILTEKIAKYEGLYSTSTWAWPVLFHLPSARREANLHHRLAGIALTAIIATTTAELRTALDASPASQVWQLCGPSAGRHRLIDLPYTDTHHDAEFPRTVPPAPTDGQPHDAGKPAQCAACGPHAAARSAYPSMGGPHHRSVRPPAAPSTGPAPTSVG</sequence>
<proteinExistence type="predicted"/>
<evidence type="ECO:0000313" key="2">
    <source>
        <dbReference type="EMBL" id="SBV28651.1"/>
    </source>
</evidence>
<feature type="region of interest" description="Disordered" evidence="1">
    <location>
        <begin position="295"/>
        <end position="361"/>
    </location>
</feature>
<dbReference type="Pfam" id="PF13814">
    <property type="entry name" value="Replic_Relax"/>
    <property type="match status" value="1"/>
</dbReference>
<accession>A0A1C3N7W4</accession>
<gene>
    <name evidence="2" type="ORF">GA0070620_4200</name>
</gene>
<feature type="compositionally biased region" description="Low complexity" evidence="1">
    <location>
        <begin position="351"/>
        <end position="361"/>
    </location>
</feature>
<dbReference type="EMBL" id="LT598496">
    <property type="protein sequence ID" value="SBV28651.1"/>
    <property type="molecule type" value="Genomic_DNA"/>
</dbReference>
<keyword evidence="3" id="KW-1185">Reference proteome</keyword>
<name>A0A1C3N7W4_9ACTN</name>
<dbReference type="STRING" id="307121.GA0070620_4200"/>
<protein>
    <submittedName>
        <fullName evidence="2">Replication-relaxation</fullName>
    </submittedName>
</protein>
<dbReference type="InterPro" id="IPR025855">
    <property type="entry name" value="Replic_Relax"/>
</dbReference>
<organism evidence="2 3">
    <name type="scientific">Micromonospora krabiensis</name>
    <dbReference type="NCBI Taxonomy" id="307121"/>
    <lineage>
        <taxon>Bacteria</taxon>
        <taxon>Bacillati</taxon>
        <taxon>Actinomycetota</taxon>
        <taxon>Actinomycetes</taxon>
        <taxon>Micromonosporales</taxon>
        <taxon>Micromonosporaceae</taxon>
        <taxon>Micromonospora</taxon>
    </lineage>
</organism>
<feature type="region of interest" description="Disordered" evidence="1">
    <location>
        <begin position="93"/>
        <end position="117"/>
    </location>
</feature>
<reference evidence="3" key="1">
    <citation type="submission" date="2016-06" db="EMBL/GenBank/DDBJ databases">
        <authorList>
            <person name="Varghese N."/>
        </authorList>
    </citation>
    <scope>NUCLEOTIDE SEQUENCE [LARGE SCALE GENOMIC DNA]</scope>
    <source>
        <strain evidence="3">DSM 45344</strain>
    </source>
</reference>